<dbReference type="RefSeq" id="WP_208846060.1">
    <property type="nucleotide sequence ID" value="NZ_JAGGDJ010000001.1"/>
</dbReference>
<evidence type="ECO:0000259" key="5">
    <source>
        <dbReference type="PROSITE" id="PS51272"/>
    </source>
</evidence>
<evidence type="ECO:0000313" key="6">
    <source>
        <dbReference type="EMBL" id="MBO7743106.1"/>
    </source>
</evidence>
<dbReference type="SMART" id="SM00060">
    <property type="entry name" value="FN3"/>
    <property type="match status" value="1"/>
</dbReference>
<dbReference type="InterPro" id="IPR013783">
    <property type="entry name" value="Ig-like_fold"/>
</dbReference>
<feature type="chain" id="PRO_5045874914" evidence="3">
    <location>
        <begin position="24"/>
        <end position="966"/>
    </location>
</feature>
<dbReference type="InterPro" id="IPR003305">
    <property type="entry name" value="CenC_carb-bd"/>
</dbReference>
<dbReference type="Proteomes" id="UP000670947">
    <property type="component" value="Unassembled WGS sequence"/>
</dbReference>
<dbReference type="InterPro" id="IPR008979">
    <property type="entry name" value="Galactose-bd-like_sf"/>
</dbReference>
<feature type="region of interest" description="Disordered" evidence="2">
    <location>
        <begin position="859"/>
        <end position="881"/>
    </location>
</feature>
<organism evidence="6 7">
    <name type="scientific">Paenibacillus artemisiicola</name>
    <dbReference type="NCBI Taxonomy" id="1172618"/>
    <lineage>
        <taxon>Bacteria</taxon>
        <taxon>Bacillati</taxon>
        <taxon>Bacillota</taxon>
        <taxon>Bacilli</taxon>
        <taxon>Bacillales</taxon>
        <taxon>Paenibacillaceae</taxon>
        <taxon>Paenibacillus</taxon>
    </lineage>
</organism>
<dbReference type="Gene3D" id="2.60.40.10">
    <property type="entry name" value="Immunoglobulins"/>
    <property type="match status" value="1"/>
</dbReference>
<keyword evidence="7" id="KW-1185">Reference proteome</keyword>
<dbReference type="Pfam" id="PF02018">
    <property type="entry name" value="CBM_4_9"/>
    <property type="match status" value="1"/>
</dbReference>
<sequence>MNKRIRMSALATLLLLMPVNATALDAFADATANETYGANLVPNGDFENGDIAWPNWTNIAIGQGGQHEGEMALKIAGGFGVSGLDFGALEPGRMYRFGAWYKYENGEAGGNLKLTLGKSFSRQLDFNETDGSYHYAEVEFTAPEELTKLSNSNLTLVKWSNSDFYLDDVMLQKVSTAEELKKEAISPSFLHSIDNTETRVDLAWDAPQEKDGLTYTVYRDGKPIGQTSGMTYAADGLQAGQAYAFKVVAEKEGLLSFPTNTATVQTNTPLPALTKAIYPGQIGVGLEGIGGRGFEFADAAKTLRAWSKPDGSAGVKTDADGWPLEDAATVFFDHRPVAAWLNDIDDPERRIPDISGTYKLSFKGKAMLGNMDPSSPFTIANQHYDEASGTTTADLTLPKGAGLLYVSFTQTDGGVRDVKLMRPGYSVDGGELFTREFVQALQPFGTLRFMDWLSTNNNNPSYPASTEWQDRKKPTDATQLEQNGTNGVAWEYVIALANETHKDIWINIPAAASDDYVRELAKLLKEKLDPQLAIYVEYSNEVWNDLFSQQAYNKAAAIAEGGAGSDLSRYVMTSYFDDPNDASYTPEQRSWARHRMAKRVVDIGRTFQSVFGEDALNTRVRPVLSWFVLFPDQYKDMLNWVDKTYGDPRNFFYAIATAPYFNSSEASDAASKTEVLTAMQADNARRGLPEDGKMKLIDLAAQYGLHSFTYEGGPDSGGGSTINVANRIAAHRSERMGDLVTYDIGNNFLAKDGDMFMYFTLTSGYSRYGMWGATEDIFDGLQTPKYRALESLLGTNAEPFSDVPTGHFASEAVKTLYANGILGSGDGQFQPNKALKAGELDDMFAKLSRLADARNGAEATTDAATSVPAMQATADGSGSSNAAVSRERLAVGLMRVYEAETGRTIKHPDAVKLQDGKQVSAGALASVEGAIVTGMMTADEGKFRPKASVSRAEAAVALAKLLEYIR</sequence>
<evidence type="ECO:0000313" key="7">
    <source>
        <dbReference type="Proteomes" id="UP000670947"/>
    </source>
</evidence>
<dbReference type="InterPro" id="IPR003961">
    <property type="entry name" value="FN3_dom"/>
</dbReference>
<name>A0ABS3W474_9BACL</name>
<dbReference type="PROSITE" id="PS51272">
    <property type="entry name" value="SLH"/>
    <property type="match status" value="2"/>
</dbReference>
<proteinExistence type="predicted"/>
<evidence type="ECO:0000256" key="3">
    <source>
        <dbReference type="SAM" id="SignalP"/>
    </source>
</evidence>
<feature type="signal peptide" evidence="3">
    <location>
        <begin position="1"/>
        <end position="23"/>
    </location>
</feature>
<dbReference type="SUPFAM" id="SSF49265">
    <property type="entry name" value="Fibronectin type III"/>
    <property type="match status" value="1"/>
</dbReference>
<reference evidence="6 7" key="1">
    <citation type="submission" date="2021-03" db="EMBL/GenBank/DDBJ databases">
        <title>Paenibacillus artemisicola MWE-103 whole genome sequence.</title>
        <authorList>
            <person name="Ham Y.J."/>
        </authorList>
    </citation>
    <scope>NUCLEOTIDE SEQUENCE [LARGE SCALE GENOMIC DNA]</scope>
    <source>
        <strain evidence="6 7">MWE-103</strain>
    </source>
</reference>
<protein>
    <submittedName>
        <fullName evidence="6">S-layer homology domain-containing protein</fullName>
    </submittedName>
</protein>
<dbReference type="Pfam" id="PF00395">
    <property type="entry name" value="SLH"/>
    <property type="match status" value="1"/>
</dbReference>
<keyword evidence="3" id="KW-0732">Signal</keyword>
<accession>A0ABS3W474</accession>
<comment type="caution">
    <text evidence="6">The sequence shown here is derived from an EMBL/GenBank/DDBJ whole genome shotgun (WGS) entry which is preliminary data.</text>
</comment>
<keyword evidence="1" id="KW-0378">Hydrolase</keyword>
<feature type="domain" description="SLH" evidence="5">
    <location>
        <begin position="796"/>
        <end position="858"/>
    </location>
</feature>
<dbReference type="InterPro" id="IPR036116">
    <property type="entry name" value="FN3_sf"/>
</dbReference>
<evidence type="ECO:0000259" key="4">
    <source>
        <dbReference type="PROSITE" id="PS50853"/>
    </source>
</evidence>
<evidence type="ECO:0000256" key="2">
    <source>
        <dbReference type="SAM" id="MobiDB-lite"/>
    </source>
</evidence>
<gene>
    <name evidence="6" type="ORF">I8J29_02785</name>
</gene>
<dbReference type="PROSITE" id="PS50853">
    <property type="entry name" value="FN3"/>
    <property type="match status" value="1"/>
</dbReference>
<dbReference type="EMBL" id="JAGGDJ010000001">
    <property type="protein sequence ID" value="MBO7743106.1"/>
    <property type="molecule type" value="Genomic_DNA"/>
</dbReference>
<feature type="domain" description="SLH" evidence="5">
    <location>
        <begin position="904"/>
        <end position="966"/>
    </location>
</feature>
<dbReference type="Gene3D" id="2.60.120.260">
    <property type="entry name" value="Galactose-binding domain-like"/>
    <property type="match status" value="1"/>
</dbReference>
<feature type="domain" description="Fibronectin type-III" evidence="4">
    <location>
        <begin position="186"/>
        <end position="271"/>
    </location>
</feature>
<dbReference type="CDD" id="cd00063">
    <property type="entry name" value="FN3"/>
    <property type="match status" value="1"/>
</dbReference>
<dbReference type="InterPro" id="IPR001119">
    <property type="entry name" value="SLH_dom"/>
</dbReference>
<evidence type="ECO:0000256" key="1">
    <source>
        <dbReference type="ARBA" id="ARBA00022801"/>
    </source>
</evidence>
<dbReference type="SUPFAM" id="SSF49785">
    <property type="entry name" value="Galactose-binding domain-like"/>
    <property type="match status" value="1"/>
</dbReference>